<evidence type="ECO:0000313" key="2">
    <source>
        <dbReference type="Proteomes" id="UP000772618"/>
    </source>
</evidence>
<evidence type="ECO:0000313" key="1">
    <source>
        <dbReference type="EMBL" id="MBT1702218.1"/>
    </source>
</evidence>
<name>A0ABS5VMH9_9BACT</name>
<sequence>MLPYKIKFIIEDKKSSEISFESNEKPVKGEIYTIQNVNGKIEEVRLTEVNKVIVRTDTSEAILEYRCKTEKHEATATTIGFGKRD</sequence>
<dbReference type="EMBL" id="JAHESD010000004">
    <property type="protein sequence ID" value="MBT1702218.1"/>
    <property type="molecule type" value="Genomic_DNA"/>
</dbReference>
<protein>
    <submittedName>
        <fullName evidence="1">Uncharacterized protein</fullName>
    </submittedName>
</protein>
<dbReference type="RefSeq" id="WP_254151999.1">
    <property type="nucleotide sequence ID" value="NZ_JAHESD010000004.1"/>
</dbReference>
<organism evidence="1 2">
    <name type="scientific">Chryseosolibacter indicus</name>
    <dbReference type="NCBI Taxonomy" id="2782351"/>
    <lineage>
        <taxon>Bacteria</taxon>
        <taxon>Pseudomonadati</taxon>
        <taxon>Bacteroidota</taxon>
        <taxon>Cytophagia</taxon>
        <taxon>Cytophagales</taxon>
        <taxon>Chryseotaleaceae</taxon>
        <taxon>Chryseosolibacter</taxon>
    </lineage>
</organism>
<accession>A0ABS5VMH9</accession>
<comment type="caution">
    <text evidence="1">The sequence shown here is derived from an EMBL/GenBank/DDBJ whole genome shotgun (WGS) entry which is preliminary data.</text>
</comment>
<reference evidence="1 2" key="1">
    <citation type="submission" date="2021-05" db="EMBL/GenBank/DDBJ databases">
        <title>A Polyphasic approach of four new species of the genus Ohtaekwangia: Ohtaekwangia histidinii sp. nov., Ohtaekwangia cretensis sp. nov., Ohtaekwangia indiensis sp. nov., Ohtaekwangia reichenbachii sp. nov. from diverse environment.</title>
        <authorList>
            <person name="Octaviana S."/>
        </authorList>
    </citation>
    <scope>NUCLEOTIDE SEQUENCE [LARGE SCALE GENOMIC DNA]</scope>
    <source>
        <strain evidence="1 2">PWU20</strain>
    </source>
</reference>
<dbReference type="Proteomes" id="UP000772618">
    <property type="component" value="Unassembled WGS sequence"/>
</dbReference>
<keyword evidence="2" id="KW-1185">Reference proteome</keyword>
<gene>
    <name evidence="1" type="ORF">KK060_02950</name>
</gene>
<proteinExistence type="predicted"/>